<gene>
    <name evidence="3" type="ORF">CO174_03325</name>
</gene>
<name>A0A2M7XC45_9BACT</name>
<evidence type="ECO:0000313" key="4">
    <source>
        <dbReference type="Proteomes" id="UP000229385"/>
    </source>
</evidence>
<organism evidence="3 4">
    <name type="scientific">Candidatus Uhrbacteria bacterium CG_4_9_14_3_um_filter_50_9</name>
    <dbReference type="NCBI Taxonomy" id="1975035"/>
    <lineage>
        <taxon>Bacteria</taxon>
        <taxon>Candidatus Uhriibacteriota</taxon>
    </lineage>
</organism>
<feature type="compositionally biased region" description="Polar residues" evidence="1">
    <location>
        <begin position="24"/>
        <end position="37"/>
    </location>
</feature>
<reference evidence="4" key="1">
    <citation type="submission" date="2017-09" db="EMBL/GenBank/DDBJ databases">
        <title>Depth-based differentiation of microbial function through sediment-hosted aquifers and enrichment of novel symbionts in the deep terrestrial subsurface.</title>
        <authorList>
            <person name="Probst A.J."/>
            <person name="Ladd B."/>
            <person name="Jarett J.K."/>
            <person name="Geller-Mcgrath D.E."/>
            <person name="Sieber C.M.K."/>
            <person name="Emerson J.B."/>
            <person name="Anantharaman K."/>
            <person name="Thomas B.C."/>
            <person name="Malmstrom R."/>
            <person name="Stieglmeier M."/>
            <person name="Klingl A."/>
            <person name="Woyke T."/>
            <person name="Ryan C.M."/>
            <person name="Banfield J.F."/>
        </authorList>
    </citation>
    <scope>NUCLEOTIDE SEQUENCE [LARGE SCALE GENOMIC DNA]</scope>
</reference>
<feature type="signal peptide" evidence="2">
    <location>
        <begin position="1"/>
        <end position="24"/>
    </location>
</feature>
<accession>A0A2M7XC45</accession>
<feature type="chain" id="PRO_5014702019" evidence="2">
    <location>
        <begin position="25"/>
        <end position="77"/>
    </location>
</feature>
<dbReference type="AlphaFoldDB" id="A0A2M7XC45"/>
<feature type="region of interest" description="Disordered" evidence="1">
    <location>
        <begin position="24"/>
        <end position="64"/>
    </location>
</feature>
<evidence type="ECO:0000256" key="1">
    <source>
        <dbReference type="SAM" id="MobiDB-lite"/>
    </source>
</evidence>
<dbReference type="Proteomes" id="UP000229385">
    <property type="component" value="Unassembled WGS sequence"/>
</dbReference>
<dbReference type="EMBL" id="PFWU01000039">
    <property type="protein sequence ID" value="PJA45429.1"/>
    <property type="molecule type" value="Genomic_DNA"/>
</dbReference>
<keyword evidence="2" id="KW-0732">Signal</keyword>
<evidence type="ECO:0000313" key="3">
    <source>
        <dbReference type="EMBL" id="PJA45429.1"/>
    </source>
</evidence>
<feature type="compositionally biased region" description="Low complexity" evidence="1">
    <location>
        <begin position="38"/>
        <end position="47"/>
    </location>
</feature>
<protein>
    <submittedName>
        <fullName evidence="3">Uncharacterized protein</fullName>
    </submittedName>
</protein>
<sequence>MQHWITITLAAVFALLTGCEAQQAVPTGGSSAPTEQASGPSGSSSKSTATLPGGQKLSGEPTQVPYLTWGGGVWHRC</sequence>
<proteinExistence type="predicted"/>
<evidence type="ECO:0000256" key="2">
    <source>
        <dbReference type="SAM" id="SignalP"/>
    </source>
</evidence>
<comment type="caution">
    <text evidence="3">The sequence shown here is derived from an EMBL/GenBank/DDBJ whole genome shotgun (WGS) entry which is preliminary data.</text>
</comment>